<keyword evidence="2 5" id="KW-0547">Nucleotide-binding</keyword>
<dbReference type="PROSITE" id="PS51882">
    <property type="entry name" value="G_ALPHA"/>
    <property type="match status" value="1"/>
</dbReference>
<dbReference type="Proteomes" id="UP000241890">
    <property type="component" value="Unassembled WGS sequence"/>
</dbReference>
<dbReference type="InterPro" id="IPR027417">
    <property type="entry name" value="P-loop_NTPase"/>
</dbReference>
<dbReference type="PRINTS" id="PR00318">
    <property type="entry name" value="GPROTEINA"/>
</dbReference>
<dbReference type="GO" id="GO:0003924">
    <property type="term" value="F:GTPase activity"/>
    <property type="evidence" value="ECO:0007669"/>
    <property type="project" value="InterPro"/>
</dbReference>
<evidence type="ECO:0000256" key="1">
    <source>
        <dbReference type="ARBA" id="ARBA00022723"/>
    </source>
</evidence>
<dbReference type="FunFam" id="3.40.50.300:FF:000692">
    <property type="entry name" value="Guanine nucleotide-binding protein subunit alpha"/>
    <property type="match status" value="1"/>
</dbReference>
<dbReference type="GO" id="GO:0005525">
    <property type="term" value="F:GTP binding"/>
    <property type="evidence" value="ECO:0007669"/>
    <property type="project" value="UniProtKB-KW"/>
</dbReference>
<feature type="binding site" evidence="5">
    <location>
        <begin position="232"/>
        <end position="236"/>
    </location>
    <ligand>
        <name>GTP</name>
        <dbReference type="ChEBI" id="CHEBI:37565"/>
    </ligand>
</feature>
<feature type="binding site" evidence="5">
    <location>
        <begin position="299"/>
        <end position="302"/>
    </location>
    <ligand>
        <name>GTP</name>
        <dbReference type="ChEBI" id="CHEBI:37565"/>
    </ligand>
</feature>
<keyword evidence="3 5" id="KW-0342">GTP-binding</keyword>
<evidence type="ECO:0000256" key="5">
    <source>
        <dbReference type="PIRSR" id="PIRSR601019-1"/>
    </source>
</evidence>
<evidence type="ECO:0000256" key="3">
    <source>
        <dbReference type="ARBA" id="ARBA00023134"/>
    </source>
</evidence>
<dbReference type="AlphaFoldDB" id="A0A2R5GGP6"/>
<dbReference type="GO" id="GO:0001664">
    <property type="term" value="F:G protein-coupled receptor binding"/>
    <property type="evidence" value="ECO:0007669"/>
    <property type="project" value="TreeGrafter"/>
</dbReference>
<dbReference type="SUPFAM" id="SSF47895">
    <property type="entry name" value="Transducin (alpha subunit), insertion domain"/>
    <property type="match status" value="1"/>
</dbReference>
<dbReference type="InterPro" id="IPR011025">
    <property type="entry name" value="GproteinA_insert"/>
</dbReference>
<dbReference type="PANTHER" id="PTHR10218:SF302">
    <property type="entry name" value="GUANINE NUCLEOTIDE-BINDING PROTEIN ALPHA-5 SUBUNIT"/>
    <property type="match status" value="1"/>
</dbReference>
<keyword evidence="6" id="KW-0460">Magnesium</keyword>
<dbReference type="GO" id="GO:0005834">
    <property type="term" value="C:heterotrimeric G-protein complex"/>
    <property type="evidence" value="ECO:0007669"/>
    <property type="project" value="TreeGrafter"/>
</dbReference>
<sequence length="391" mass="43772">MGGGASRKKHSQMAADMLLLGAPSVGKSTIFRQMKLLYRGGFTDKERRRSRIELRRNLLASVLKLDEIALQKGFNLESQEVEEAITQIKLTIQDYTYHERDDDNCLEAREESESVSQDETNEVQMFEEPVPFPAQQVKAVMEDNAIKQALALVTSGEFKAAEGDVAGIELMQEALPYVAVEHFDRIVSDDFVPTDQDCLHLRRHTTSVERIEFPCEISMHGKKAEVQCSCTDIGGQAQEQKKWESQASKIDFVIFVAAMSDFDRTRTGGENSLNYQFSLLERLLAANCFRNKNVIVLLNKVDALEAKLQTTELRTFFPEFEGKNDVKDAQAFFEQMCVALNDRMASEGKASASRQIQVVPTCALDTHMLHNVISSALAATLMSTLVEVGIV</sequence>
<keyword evidence="1 6" id="KW-0479">Metal-binding</keyword>
<dbReference type="InParanoid" id="A0A2R5GGP6"/>
<dbReference type="Pfam" id="PF00503">
    <property type="entry name" value="G-alpha"/>
    <property type="match status" value="1"/>
</dbReference>
<feature type="binding site" evidence="5">
    <location>
        <begin position="199"/>
        <end position="205"/>
    </location>
    <ligand>
        <name>GTP</name>
        <dbReference type="ChEBI" id="CHEBI:37565"/>
    </ligand>
</feature>
<evidence type="ECO:0000256" key="6">
    <source>
        <dbReference type="PIRSR" id="PIRSR601019-2"/>
    </source>
</evidence>
<keyword evidence="4" id="KW-0807">Transducer</keyword>
<dbReference type="PANTHER" id="PTHR10218">
    <property type="entry name" value="GTP-BINDING PROTEIN ALPHA SUBUNIT"/>
    <property type="match status" value="1"/>
</dbReference>
<reference evidence="7 8" key="1">
    <citation type="submission" date="2017-12" db="EMBL/GenBank/DDBJ databases">
        <title>Sequencing, de novo assembly and annotation of complete genome of a new Thraustochytrid species, strain FCC1311.</title>
        <authorList>
            <person name="Sedici K."/>
            <person name="Godart F."/>
            <person name="Aiese Cigliano R."/>
            <person name="Sanseverino W."/>
            <person name="Barakat M."/>
            <person name="Ortet P."/>
            <person name="Marechal E."/>
            <person name="Cagnac O."/>
            <person name="Amato A."/>
        </authorList>
    </citation>
    <scope>NUCLEOTIDE SEQUENCE [LARGE SCALE GENOMIC DNA]</scope>
</reference>
<dbReference type="GO" id="GO:0031683">
    <property type="term" value="F:G-protein beta/gamma-subunit complex binding"/>
    <property type="evidence" value="ECO:0007669"/>
    <property type="project" value="InterPro"/>
</dbReference>
<dbReference type="EMBL" id="BEYU01000031">
    <property type="protein sequence ID" value="GBG27441.1"/>
    <property type="molecule type" value="Genomic_DNA"/>
</dbReference>
<comment type="caution">
    <text evidence="7">The sequence shown here is derived from an EMBL/GenBank/DDBJ whole genome shotgun (WGS) entry which is preliminary data.</text>
</comment>
<feature type="binding site" evidence="5">
    <location>
        <position position="363"/>
    </location>
    <ligand>
        <name>GTP</name>
        <dbReference type="ChEBI" id="CHEBI:37565"/>
    </ligand>
</feature>
<name>A0A2R5GGP6_9STRA</name>
<feature type="binding site" evidence="6">
    <location>
        <position position="205"/>
    </location>
    <ligand>
        <name>Mg(2+)</name>
        <dbReference type="ChEBI" id="CHEBI:18420"/>
    </ligand>
</feature>
<feature type="binding site" evidence="6">
    <location>
        <position position="28"/>
    </location>
    <ligand>
        <name>Mg(2+)</name>
        <dbReference type="ChEBI" id="CHEBI:18420"/>
    </ligand>
</feature>
<accession>A0A2R5GGP6</accession>
<dbReference type="SUPFAM" id="SSF52540">
    <property type="entry name" value="P-loop containing nucleoside triphosphate hydrolases"/>
    <property type="match status" value="1"/>
</dbReference>
<dbReference type="Gene3D" id="1.10.400.10">
    <property type="entry name" value="GI Alpha 1, domain 2-like"/>
    <property type="match status" value="1"/>
</dbReference>
<protein>
    <submittedName>
        <fullName evidence="7">Guanine nucleotide-binding protein subunit alpha</fullName>
    </submittedName>
</protein>
<dbReference type="SMART" id="SM00275">
    <property type="entry name" value="G_alpha"/>
    <property type="match status" value="1"/>
</dbReference>
<proteinExistence type="predicted"/>
<evidence type="ECO:0000256" key="2">
    <source>
        <dbReference type="ARBA" id="ARBA00022741"/>
    </source>
</evidence>
<dbReference type="GO" id="GO:0046872">
    <property type="term" value="F:metal ion binding"/>
    <property type="evidence" value="ECO:0007669"/>
    <property type="project" value="UniProtKB-KW"/>
</dbReference>
<evidence type="ECO:0000313" key="8">
    <source>
        <dbReference type="Proteomes" id="UP000241890"/>
    </source>
</evidence>
<dbReference type="InterPro" id="IPR001019">
    <property type="entry name" value="Gprotein_alpha_su"/>
</dbReference>
<dbReference type="GO" id="GO:0005737">
    <property type="term" value="C:cytoplasm"/>
    <property type="evidence" value="ECO:0007669"/>
    <property type="project" value="TreeGrafter"/>
</dbReference>
<evidence type="ECO:0000256" key="4">
    <source>
        <dbReference type="ARBA" id="ARBA00023224"/>
    </source>
</evidence>
<dbReference type="Gene3D" id="3.40.50.300">
    <property type="entry name" value="P-loop containing nucleotide triphosphate hydrolases"/>
    <property type="match status" value="1"/>
</dbReference>
<evidence type="ECO:0000313" key="7">
    <source>
        <dbReference type="EMBL" id="GBG27441.1"/>
    </source>
</evidence>
<dbReference type="GO" id="GO:0007188">
    <property type="term" value="P:adenylate cyclase-modulating G protein-coupled receptor signaling pathway"/>
    <property type="evidence" value="ECO:0007669"/>
    <property type="project" value="TreeGrafter"/>
</dbReference>
<organism evidence="7 8">
    <name type="scientific">Hondaea fermentalgiana</name>
    <dbReference type="NCBI Taxonomy" id="2315210"/>
    <lineage>
        <taxon>Eukaryota</taxon>
        <taxon>Sar</taxon>
        <taxon>Stramenopiles</taxon>
        <taxon>Bigyra</taxon>
        <taxon>Labyrinthulomycetes</taxon>
        <taxon>Thraustochytrida</taxon>
        <taxon>Thraustochytriidae</taxon>
        <taxon>Hondaea</taxon>
    </lineage>
</organism>
<gene>
    <name evidence="7" type="ORF">FCC1311_036622</name>
</gene>
<dbReference type="OrthoDB" id="5817230at2759"/>
<keyword evidence="8" id="KW-1185">Reference proteome</keyword>